<dbReference type="CDD" id="cd08932">
    <property type="entry name" value="HetN_like_SDR_c"/>
    <property type="match status" value="1"/>
</dbReference>
<evidence type="ECO:0000313" key="2">
    <source>
        <dbReference type="EMBL" id="WPF88332.1"/>
    </source>
</evidence>
<dbReference type="PRINTS" id="PR00080">
    <property type="entry name" value="SDRFAMILY"/>
</dbReference>
<dbReference type="Pfam" id="PF00106">
    <property type="entry name" value="adh_short"/>
    <property type="match status" value="1"/>
</dbReference>
<sequence length="228" mass="25467">MNVILISGASRGIGRSIAEKLLQDGYYLSLGVREPNYFQNTVFANHERVLIQPYEAKDKQSPIDWVKVTIDKFGRLDGVINCAGILERIQFEDDNEEGLDRLFEVNVKAPWRLTREAFPYLKQSGKGRIINLVSMSGKRVKGTLAGYSMSKFAFLALSQSMRNAGWEDGIRVTAICPSFVNTDMAKGVKLDSETITQPEDVADIVKTILKLPNTAYVGEVLINFALEK</sequence>
<proteinExistence type="inferred from homology"/>
<evidence type="ECO:0000256" key="1">
    <source>
        <dbReference type="RuleBase" id="RU000363"/>
    </source>
</evidence>
<comment type="similarity">
    <text evidence="1">Belongs to the short-chain dehydrogenases/reductases (SDR) family.</text>
</comment>
<dbReference type="PANTHER" id="PTHR43976:SF20">
    <property type="entry name" value="AGROPINE SYNTHESIS REDUCTASE"/>
    <property type="match status" value="1"/>
</dbReference>
<dbReference type="Gene3D" id="3.40.50.720">
    <property type="entry name" value="NAD(P)-binding Rossmann-like Domain"/>
    <property type="match status" value="1"/>
</dbReference>
<dbReference type="EMBL" id="CP138348">
    <property type="protein sequence ID" value="WPF88332.1"/>
    <property type="molecule type" value="Genomic_DNA"/>
</dbReference>
<accession>A0AAF0ZE09</accession>
<dbReference type="InterPro" id="IPR051911">
    <property type="entry name" value="SDR_oxidoreductase"/>
</dbReference>
<organism evidence="2">
    <name type="scientific">Cyanobacterium aponinum AL20115</name>
    <dbReference type="NCBI Taxonomy" id="3090662"/>
    <lineage>
        <taxon>Bacteria</taxon>
        <taxon>Bacillati</taxon>
        <taxon>Cyanobacteriota</taxon>
        <taxon>Cyanophyceae</taxon>
        <taxon>Oscillatoriophycideae</taxon>
        <taxon>Chroococcales</taxon>
        <taxon>Geminocystaceae</taxon>
        <taxon>Cyanobacterium</taxon>
    </lineage>
</organism>
<name>A0AAF0ZE09_9CHRO</name>
<dbReference type="PRINTS" id="PR00081">
    <property type="entry name" value="GDHRDH"/>
</dbReference>
<dbReference type="InterPro" id="IPR002347">
    <property type="entry name" value="SDR_fam"/>
</dbReference>
<dbReference type="AlphaFoldDB" id="A0AAF0ZE09"/>
<dbReference type="SUPFAM" id="SSF51735">
    <property type="entry name" value="NAD(P)-binding Rossmann-fold domains"/>
    <property type="match status" value="1"/>
</dbReference>
<protein>
    <submittedName>
        <fullName evidence="2">SDR family NAD(P)-dependent oxidoreductase</fullName>
    </submittedName>
</protein>
<dbReference type="InterPro" id="IPR036291">
    <property type="entry name" value="NAD(P)-bd_dom_sf"/>
</dbReference>
<dbReference type="PANTHER" id="PTHR43976">
    <property type="entry name" value="SHORT CHAIN DEHYDROGENASE"/>
    <property type="match status" value="1"/>
</dbReference>
<dbReference type="RefSeq" id="WP_320001418.1">
    <property type="nucleotide sequence ID" value="NZ_CP138348.1"/>
</dbReference>
<gene>
    <name evidence="2" type="ORF">SAY89_16270</name>
</gene>
<reference evidence="2" key="1">
    <citation type="submission" date="2023-11" db="EMBL/GenBank/DDBJ databases">
        <title>Genome sequence of Cyanobacterium aponinum BCRC AL20115.</title>
        <authorList>
            <person name="Chang H.-Y."/>
            <person name="Lin K.-M."/>
            <person name="Hsueh H.-T."/>
            <person name="Chu H.-A."/>
            <person name="Kuo C.-H."/>
        </authorList>
    </citation>
    <scope>NUCLEOTIDE SEQUENCE</scope>
    <source>
        <strain evidence="2">AL20115</strain>
    </source>
</reference>